<evidence type="ECO:0000256" key="1">
    <source>
        <dbReference type="ARBA" id="ARBA00023002"/>
    </source>
</evidence>
<feature type="domain" description="FAD dependent oxidoreductase" evidence="2">
    <location>
        <begin position="24"/>
        <end position="360"/>
    </location>
</feature>
<sequence>MHHRQDPLPPPAVNPLHRSRQQQVLVLGGGLMGLAVAHGLARHGWSVHLLRCVRREAAGFAAAGMLAPHAEGLGGPLLTLAQRSLRMIPAWVGAVEEDSGLPCGWLPCGTVAPFTSEAQRQAFPTAALGHPLDRAALETEAPGISPAFICGLLFPQDGQLDSRRRLMAALERACRRRGVYFEEGVVERLCWDEDGSGHRHLVGLALRTDDGARRQLPCGQAVLCCGAWSQQLLPQVPVTPVKGQMFSVQAPRQALRRVLFGPGTYLVPRQDGLVVVGATTEQVGFTPGLTPMGQSRLEQGLRQLLPAATRWPPMERWYGFRPCTGDQQPVLGPGPLAGLVMATGHHRNGVLLAAVTAELTRVVLEADPGGCHNTSWVAPFLHAFRWNRFSPAPAQASLRQA</sequence>
<dbReference type="EMBL" id="FITM01000080">
    <property type="protein sequence ID" value="SAY38750.1"/>
    <property type="molecule type" value="Genomic_DNA"/>
</dbReference>
<dbReference type="Pfam" id="PF01266">
    <property type="entry name" value="DAO"/>
    <property type="match status" value="1"/>
</dbReference>
<evidence type="ECO:0000313" key="4">
    <source>
        <dbReference type="Proteomes" id="UP000182631"/>
    </source>
</evidence>
<proteinExistence type="predicted"/>
<dbReference type="GO" id="GO:0005737">
    <property type="term" value="C:cytoplasm"/>
    <property type="evidence" value="ECO:0007669"/>
    <property type="project" value="TreeGrafter"/>
</dbReference>
<dbReference type="SUPFAM" id="SSF51971">
    <property type="entry name" value="Nucleotide-binding domain"/>
    <property type="match status" value="1"/>
</dbReference>
<evidence type="ECO:0000313" key="3">
    <source>
        <dbReference type="EMBL" id="SAY38750.1"/>
    </source>
</evidence>
<gene>
    <name evidence="3" type="ORF">FLM9_691</name>
</gene>
<organism evidence="3 4">
    <name type="scientific">Candidatus Synechococcus spongiarum</name>
    <dbReference type="NCBI Taxonomy" id="431041"/>
    <lineage>
        <taxon>Bacteria</taxon>
        <taxon>Bacillati</taxon>
        <taxon>Cyanobacteriota</taxon>
        <taxon>Cyanophyceae</taxon>
        <taxon>Synechococcales</taxon>
        <taxon>Synechococcaceae</taxon>
        <taxon>Synechococcus</taxon>
    </lineage>
</organism>
<keyword evidence="1 3" id="KW-0560">Oxidoreductase</keyword>
<name>A0A164Z4L0_9SYNE</name>
<dbReference type="SUPFAM" id="SSF54373">
    <property type="entry name" value="FAD-linked reductases, C-terminal domain"/>
    <property type="match status" value="1"/>
</dbReference>
<dbReference type="InterPro" id="IPR036188">
    <property type="entry name" value="FAD/NAD-bd_sf"/>
</dbReference>
<dbReference type="GO" id="GO:0043799">
    <property type="term" value="F:glycine oxidase activity"/>
    <property type="evidence" value="ECO:0007669"/>
    <property type="project" value="UniProtKB-EC"/>
</dbReference>
<keyword evidence="4" id="KW-1185">Reference proteome</keyword>
<dbReference type="AlphaFoldDB" id="A0A164Z4L0"/>
<dbReference type="InterPro" id="IPR006076">
    <property type="entry name" value="FAD-dep_OxRdtase"/>
</dbReference>
<accession>A0A164Z4L0</accession>
<dbReference type="EC" id="1.4.3.19" evidence="3"/>
<dbReference type="PANTHER" id="PTHR13847:SF289">
    <property type="entry name" value="GLYCINE OXIDASE"/>
    <property type="match status" value="1"/>
</dbReference>
<reference evidence="4" key="1">
    <citation type="submission" date="2016-02" db="EMBL/GenBank/DDBJ databases">
        <authorList>
            <person name="liu f."/>
        </authorList>
    </citation>
    <scope>NUCLEOTIDE SEQUENCE [LARGE SCALE GENOMIC DNA]</scope>
</reference>
<dbReference type="PANTHER" id="PTHR13847">
    <property type="entry name" value="SARCOSINE DEHYDROGENASE-RELATED"/>
    <property type="match status" value="1"/>
</dbReference>
<dbReference type="Gene3D" id="3.30.9.10">
    <property type="entry name" value="D-Amino Acid Oxidase, subunit A, domain 2"/>
    <property type="match status" value="1"/>
</dbReference>
<evidence type="ECO:0000259" key="2">
    <source>
        <dbReference type="Pfam" id="PF01266"/>
    </source>
</evidence>
<dbReference type="Gene3D" id="3.50.50.60">
    <property type="entry name" value="FAD/NAD(P)-binding domain"/>
    <property type="match status" value="1"/>
</dbReference>
<dbReference type="OrthoDB" id="9794226at2"/>
<dbReference type="Proteomes" id="UP000182631">
    <property type="component" value="Unassembled WGS sequence"/>
</dbReference>
<protein>
    <submittedName>
        <fullName evidence="3">Glycine oxidase ThiO</fullName>
        <ecNumber evidence="3">1.4.3.19</ecNumber>
    </submittedName>
</protein>